<protein>
    <recommendedName>
        <fullName evidence="4">VanZ-like domain-containing protein</fullName>
    </recommendedName>
</protein>
<dbReference type="KEGG" id="brv:CFK39_10180"/>
<evidence type="ECO:0000313" key="2">
    <source>
        <dbReference type="EMBL" id="ASK67156.1"/>
    </source>
</evidence>
<dbReference type="EMBL" id="CP022316">
    <property type="protein sequence ID" value="ASK67156.1"/>
    <property type="molecule type" value="Genomic_DNA"/>
</dbReference>
<sequence>MRWSGLGLALGFAAFQMWVEVAVAMLVALAQVVAWRHRLPICWEAAVSAACMIAAVSSFLLLFERFPWWDIPVHVTVTGVLAVLVAHVVRRGVPSPRAIVVTGAVLAVVWELMESAGARWVDSSIYVAPADTALDIAAGVTGAAAAALLWHRTGRAERRRARPAR</sequence>
<organism evidence="2 3">
    <name type="scientific">Brachybacterium avium</name>
    <dbReference type="NCBI Taxonomy" id="2017485"/>
    <lineage>
        <taxon>Bacteria</taxon>
        <taxon>Bacillati</taxon>
        <taxon>Actinomycetota</taxon>
        <taxon>Actinomycetes</taxon>
        <taxon>Micrococcales</taxon>
        <taxon>Dermabacteraceae</taxon>
        <taxon>Brachybacterium</taxon>
    </lineage>
</organism>
<feature type="transmembrane region" description="Helical" evidence="1">
    <location>
        <begin position="6"/>
        <end position="29"/>
    </location>
</feature>
<evidence type="ECO:0000256" key="1">
    <source>
        <dbReference type="SAM" id="Phobius"/>
    </source>
</evidence>
<accession>A0A220UGW5</accession>
<evidence type="ECO:0008006" key="4">
    <source>
        <dbReference type="Google" id="ProtNLM"/>
    </source>
</evidence>
<reference evidence="3" key="1">
    <citation type="submission" date="2017-07" db="EMBL/GenBank/DDBJ databases">
        <title>Brachybacterium sp. VR2415.</title>
        <authorList>
            <person name="Tak E.J."/>
            <person name="Bae J.-W."/>
        </authorList>
    </citation>
    <scope>NUCLEOTIDE SEQUENCE [LARGE SCALE GENOMIC DNA]</scope>
    <source>
        <strain evidence="3">VR2415</strain>
    </source>
</reference>
<feature type="transmembrane region" description="Helical" evidence="1">
    <location>
        <begin position="41"/>
        <end position="63"/>
    </location>
</feature>
<dbReference type="AlphaFoldDB" id="A0A220UGW5"/>
<keyword evidence="3" id="KW-1185">Reference proteome</keyword>
<dbReference type="Proteomes" id="UP000198398">
    <property type="component" value="Chromosome"/>
</dbReference>
<evidence type="ECO:0000313" key="3">
    <source>
        <dbReference type="Proteomes" id="UP000198398"/>
    </source>
</evidence>
<keyword evidence="1" id="KW-0812">Transmembrane</keyword>
<keyword evidence="1" id="KW-0472">Membrane</keyword>
<feature type="transmembrane region" description="Helical" evidence="1">
    <location>
        <begin position="69"/>
        <end position="89"/>
    </location>
</feature>
<name>A0A220UGW5_9MICO</name>
<feature type="transmembrane region" description="Helical" evidence="1">
    <location>
        <begin position="96"/>
        <end position="113"/>
    </location>
</feature>
<proteinExistence type="predicted"/>
<gene>
    <name evidence="2" type="ORF">CFK39_10180</name>
</gene>
<feature type="transmembrane region" description="Helical" evidence="1">
    <location>
        <begin position="133"/>
        <end position="150"/>
    </location>
</feature>
<keyword evidence="1" id="KW-1133">Transmembrane helix</keyword>